<comment type="similarity">
    <text evidence="1">Belongs to the TrbE/VirB4 family.</text>
</comment>
<dbReference type="InterPro" id="IPR051162">
    <property type="entry name" value="T4SS_component"/>
</dbReference>
<evidence type="ECO:0000256" key="3">
    <source>
        <dbReference type="ARBA" id="ARBA00022840"/>
    </source>
</evidence>
<dbReference type="InterPro" id="IPR004346">
    <property type="entry name" value="CagE_TrbE_VirB"/>
</dbReference>
<dbReference type="PANTHER" id="PTHR30121:SF12">
    <property type="entry name" value="TYPE IV SECRETION SYSTEM PROTEIN CAGE"/>
    <property type="match status" value="1"/>
</dbReference>
<geneLocation type="plasmid" evidence="5">
    <name>p447-IMP</name>
</geneLocation>
<gene>
    <name evidence="5" type="primary">tivB4</name>
</gene>
<proteinExistence type="inferred from homology"/>
<dbReference type="AlphaFoldDB" id="A0A223DQC7"/>
<feature type="domain" description="CagE TrbE VirB component of type IV transporter system central" evidence="4">
    <location>
        <begin position="192"/>
        <end position="389"/>
    </location>
</feature>
<keyword evidence="5" id="KW-0614">Plasmid</keyword>
<reference evidence="5" key="1">
    <citation type="submission" date="2019-05" db="EMBL/GenBank/DDBJ databases">
        <title>Complete sequence of plasmid p447-IMP harbouring the metallo-beta-lactamase gene blaIMP-8.</title>
        <authorList>
            <person name="Zhan Z."/>
            <person name="Feng J."/>
            <person name="Jiang X."/>
            <person name="Liang Q."/>
            <person name="Liang L."/>
            <person name="Yuan M."/>
            <person name="Fang H."/>
            <person name="Li P."/>
            <person name="Zhou D."/>
        </authorList>
    </citation>
    <scope>NUCLEOTIDE SEQUENCE</scope>
    <source>
        <strain evidence="5">447</strain>
        <plasmid evidence="5">p447-IMP</plasmid>
    </source>
</reference>
<dbReference type="RefSeq" id="WP_172690087.1">
    <property type="nucleotide sequence ID" value="NZ_KY978631.1"/>
</dbReference>
<organism evidence="5">
    <name type="scientific">Klebsiella pneumoniae</name>
    <dbReference type="NCBI Taxonomy" id="573"/>
    <lineage>
        <taxon>Bacteria</taxon>
        <taxon>Pseudomonadati</taxon>
        <taxon>Pseudomonadota</taxon>
        <taxon>Gammaproteobacteria</taxon>
        <taxon>Enterobacterales</taxon>
        <taxon>Enterobacteriaceae</taxon>
        <taxon>Klebsiella/Raoultella group</taxon>
        <taxon>Klebsiella</taxon>
        <taxon>Klebsiella pneumoniae complex</taxon>
    </lineage>
</organism>
<dbReference type="InterPro" id="IPR027417">
    <property type="entry name" value="P-loop_NTPase"/>
</dbReference>
<keyword evidence="2" id="KW-0547">Nucleotide-binding</keyword>
<evidence type="ECO:0000256" key="2">
    <source>
        <dbReference type="ARBA" id="ARBA00022741"/>
    </source>
</evidence>
<name>A0A223DQC7_KLEPN</name>
<dbReference type="GO" id="GO:0005524">
    <property type="term" value="F:ATP binding"/>
    <property type="evidence" value="ECO:0007669"/>
    <property type="project" value="UniProtKB-KW"/>
</dbReference>
<sequence length="809" mass="92345">MKKGLFSFRKDHSSTRFLPFSYHLTDSIVSLKGYEYLTLIQVGGKSYQTKDASEIYRWIENLNTMSRTVATEHVEFYSYIVRRDMMKYPDGEYDNYFAKNLNAKYQREFEDTDTNPLKVNELYLAIVYKPFGSSVLSGMKKKVFTSFDAVKAFQQDCIKELETCTEKMLTALGDYDPRVLGTYSQKIPGVDRDIMFSEPMEVMSFILNGRTEKVPLTSKRFAASLPSTQIKFSKNGEFGIRRYNGEAEVVGMLDIADYEKHTFPGQLDYLLESDFSFVITNSFGYISDRAAEGFLKNHIKFMKEQGDVGVSQIRKLDEALDALKSGNFNMGMHHCSVMVSAPDIKEVRKRLVSVTNDLSTHGLIMKQCTKSLEATFWAQFPGNRKYRARAKPVTSYNFWCFSSFHNFLTGKAQGNPWGDAITAFKTDSRTPFFFSWHDSPLNQNSQGKRPVGHTGIFGKTGAGKTALLDFLLTMSTKAKLNAVIFDKDRGMENTIRANGGVYNAVEWGVSTGWNPLQLEPTLKNISFLKEFIAELALGGTSRELSDEDKRDISTAVDSVMTKADKSERNLTTLNYMLPPGDESRVSVSKLLYPWVDGDYKWVFNNKTDNLELGKGYYGFDTTQFLEKKAIRVPILRYLTHRGDEMINGEPFAYVFEECWNFCSDEFFIKLIKDKLKTIRKNNGIVVFSTQEPNDVLSSPIGRTFAASLATVIALRNDKANEEDYRVLGLSDVEINIIKTMAETDRRFIIKQNRISAVARFDMSRYSDEMEILSCSEDTAIILNQCIKDVGHDVEKWLPVYYERIRKEKK</sequence>
<protein>
    <submittedName>
        <fullName evidence="5">P-type type IV secretion, ATPase TivB4</fullName>
    </submittedName>
</protein>
<evidence type="ECO:0000259" key="4">
    <source>
        <dbReference type="Pfam" id="PF03135"/>
    </source>
</evidence>
<dbReference type="InterPro" id="IPR018145">
    <property type="entry name" value="CagE_TrbE_VirB_cntrl_dom"/>
</dbReference>
<dbReference type="Pfam" id="PF03135">
    <property type="entry name" value="CagE_TrbE_VirB"/>
    <property type="match status" value="1"/>
</dbReference>
<dbReference type="PANTHER" id="PTHR30121">
    <property type="entry name" value="UNCHARACTERIZED PROTEIN YJGR-RELATED"/>
    <property type="match status" value="1"/>
</dbReference>
<evidence type="ECO:0000256" key="1">
    <source>
        <dbReference type="ARBA" id="ARBA00006512"/>
    </source>
</evidence>
<dbReference type="SUPFAM" id="SSF52540">
    <property type="entry name" value="P-loop containing nucleoside triphosphate hydrolases"/>
    <property type="match status" value="1"/>
</dbReference>
<evidence type="ECO:0000313" key="5">
    <source>
        <dbReference type="EMBL" id="ASS84901.1"/>
    </source>
</evidence>
<dbReference type="Gene3D" id="3.40.50.300">
    <property type="entry name" value="P-loop containing nucleotide triphosphate hydrolases"/>
    <property type="match status" value="2"/>
</dbReference>
<keyword evidence="3" id="KW-0067">ATP-binding</keyword>
<dbReference type="NCBIfam" id="TIGR00929">
    <property type="entry name" value="VirB4_CagE"/>
    <property type="match status" value="1"/>
</dbReference>
<dbReference type="EMBL" id="KY978631">
    <property type="protein sequence ID" value="ASS84901.1"/>
    <property type="molecule type" value="Genomic_DNA"/>
</dbReference>
<accession>A0A223DQC7</accession>